<name>A0ABY9WUU6_9BACT</name>
<evidence type="ECO:0000313" key="2">
    <source>
        <dbReference type="EMBL" id="WNG45712.1"/>
    </source>
</evidence>
<sequence length="242" mass="27036">MIETYYAGAYWGARKESPEECGRRAEVLFTALRSVAPDFAHWLKQGRSRREALKHPIETDRASLTKMFRRGKDRVFDELGFRISGWNGASDYEASAFLICAGMYSELVSNSCVFNIPSSSPDKEEGPNAQRVLTATVLSGMVRAMAVAWDPEWAIATSTAHRDLIPMPQPTRLWGWVTYYSDQVGRVPPLPAPVRMERVEDKGTLVILTPERFTASNPEHVALAKRVGELLDRAGILGPPLR</sequence>
<dbReference type="InterPro" id="IPR028969">
    <property type="entry name" value="Imm52"/>
</dbReference>
<accession>A0ABY9WUU6</accession>
<feature type="domain" description="Immunity protein 52" evidence="1">
    <location>
        <begin position="3"/>
        <end position="239"/>
    </location>
</feature>
<reference evidence="2 3" key="1">
    <citation type="submission" date="2019-08" db="EMBL/GenBank/DDBJ databases">
        <title>Archangium and Cystobacter genomes.</title>
        <authorList>
            <person name="Chen I.-C.K."/>
            <person name="Wielgoss S."/>
        </authorList>
    </citation>
    <scope>NUCLEOTIDE SEQUENCE [LARGE SCALE GENOMIC DNA]</scope>
    <source>
        <strain evidence="2 3">Cbm 6</strain>
    </source>
</reference>
<dbReference type="EMBL" id="CP043494">
    <property type="protein sequence ID" value="WNG45712.1"/>
    <property type="molecule type" value="Genomic_DNA"/>
</dbReference>
<dbReference type="Proteomes" id="UP001611383">
    <property type="component" value="Chromosome"/>
</dbReference>
<organism evidence="2 3">
    <name type="scientific">Archangium minus</name>
    <dbReference type="NCBI Taxonomy" id="83450"/>
    <lineage>
        <taxon>Bacteria</taxon>
        <taxon>Pseudomonadati</taxon>
        <taxon>Myxococcota</taxon>
        <taxon>Myxococcia</taxon>
        <taxon>Myxococcales</taxon>
        <taxon>Cystobacterineae</taxon>
        <taxon>Archangiaceae</taxon>
        <taxon>Archangium</taxon>
    </lineage>
</organism>
<proteinExistence type="predicted"/>
<dbReference type="Pfam" id="PF15579">
    <property type="entry name" value="Imm52"/>
    <property type="match status" value="1"/>
</dbReference>
<protein>
    <recommendedName>
        <fullName evidence="1">Immunity protein 52 domain-containing protein</fullName>
    </recommendedName>
</protein>
<gene>
    <name evidence="2" type="ORF">F0U60_17565</name>
</gene>
<evidence type="ECO:0000313" key="3">
    <source>
        <dbReference type="Proteomes" id="UP001611383"/>
    </source>
</evidence>
<keyword evidence="3" id="KW-1185">Reference proteome</keyword>
<evidence type="ECO:0000259" key="1">
    <source>
        <dbReference type="Pfam" id="PF15579"/>
    </source>
</evidence>